<evidence type="ECO:0000313" key="2">
    <source>
        <dbReference type="Proteomes" id="UP000179734"/>
    </source>
</evidence>
<dbReference type="Proteomes" id="UP000179734">
    <property type="component" value="Unassembled WGS sequence"/>
</dbReference>
<protein>
    <submittedName>
        <fullName evidence="1">Uncharacterized protein</fullName>
    </submittedName>
</protein>
<keyword evidence="2" id="KW-1185">Reference proteome</keyword>
<dbReference type="EMBL" id="MLQM01000104">
    <property type="protein sequence ID" value="OHV00908.1"/>
    <property type="molecule type" value="Genomic_DNA"/>
</dbReference>
<dbReference type="AlphaFoldDB" id="A0A1S1NBA4"/>
<gene>
    <name evidence="1" type="ORF">BKN37_17590</name>
</gene>
<comment type="caution">
    <text evidence="1">The sequence shown here is derived from an EMBL/GenBank/DDBJ whole genome shotgun (WGS) entry which is preliminary data.</text>
</comment>
<reference evidence="1 2" key="1">
    <citation type="submission" date="2016-10" db="EMBL/GenBank/DDBJ databases">
        <title>Genome sequence of Mycobacterium talmonii.</title>
        <authorList>
            <person name="Greninger A.L."/>
            <person name="Elliott B."/>
            <person name="Vasireddy S."/>
            <person name="Vasireddy R."/>
        </authorList>
    </citation>
    <scope>NUCLEOTIDE SEQUENCE [LARGE SCALE GENOMIC DNA]</scope>
    <source>
        <strain evidence="2">NE-TNMC-100812</strain>
    </source>
</reference>
<organism evidence="1 2">
    <name type="scientific">Mycobacterium talmoniae</name>
    <dbReference type="NCBI Taxonomy" id="1858794"/>
    <lineage>
        <taxon>Bacteria</taxon>
        <taxon>Bacillati</taxon>
        <taxon>Actinomycetota</taxon>
        <taxon>Actinomycetes</taxon>
        <taxon>Mycobacteriales</taxon>
        <taxon>Mycobacteriaceae</taxon>
        <taxon>Mycobacterium</taxon>
    </lineage>
</organism>
<sequence>MFGVGLVADQRPAVGVGQRVEVRQLRGVGGIDGLGVRPRIGRFDLRGGAVVPGPGASPTLAIRSATVTPPVA</sequence>
<evidence type="ECO:0000313" key="1">
    <source>
        <dbReference type="EMBL" id="OHV00908.1"/>
    </source>
</evidence>
<proteinExistence type="predicted"/>
<name>A0A1S1NBA4_9MYCO</name>
<accession>A0A1S1NBA4</accession>